<keyword evidence="3" id="KW-1185">Reference proteome</keyword>
<proteinExistence type="predicted"/>
<sequence length="93" mass="10428">MSRKVEIPSLKGAAVQRQNDSKRSDGIKPLEDSDADLPEPDASKSGISKESPLDEDVVDFDHNDDSSHLLEGQRQYNYAVHSIQEKCYMMVCM</sequence>
<reference evidence="2 3" key="1">
    <citation type="submission" date="2024-03" db="EMBL/GenBank/DDBJ databases">
        <authorList>
            <person name="Martinez-Hernandez J."/>
        </authorList>
    </citation>
    <scope>NUCLEOTIDE SEQUENCE [LARGE SCALE GENOMIC DNA]</scope>
</reference>
<evidence type="ECO:0000313" key="3">
    <source>
        <dbReference type="Proteomes" id="UP001497480"/>
    </source>
</evidence>
<evidence type="ECO:0000256" key="1">
    <source>
        <dbReference type="SAM" id="MobiDB-lite"/>
    </source>
</evidence>
<protein>
    <submittedName>
        <fullName evidence="2">Uncharacterized protein</fullName>
    </submittedName>
</protein>
<accession>A0AAV1XNP9</accession>
<comment type="caution">
    <text evidence="2">The sequence shown here is derived from an EMBL/GenBank/DDBJ whole genome shotgun (WGS) entry which is preliminary data.</text>
</comment>
<dbReference type="AlphaFoldDB" id="A0AAV1XNP9"/>
<gene>
    <name evidence="2" type="ORF">LLUT_LOCUS24420</name>
</gene>
<name>A0AAV1XNP9_LUPLU</name>
<organism evidence="2 3">
    <name type="scientific">Lupinus luteus</name>
    <name type="common">European yellow lupine</name>
    <dbReference type="NCBI Taxonomy" id="3873"/>
    <lineage>
        <taxon>Eukaryota</taxon>
        <taxon>Viridiplantae</taxon>
        <taxon>Streptophyta</taxon>
        <taxon>Embryophyta</taxon>
        <taxon>Tracheophyta</taxon>
        <taxon>Spermatophyta</taxon>
        <taxon>Magnoliopsida</taxon>
        <taxon>eudicotyledons</taxon>
        <taxon>Gunneridae</taxon>
        <taxon>Pentapetalae</taxon>
        <taxon>rosids</taxon>
        <taxon>fabids</taxon>
        <taxon>Fabales</taxon>
        <taxon>Fabaceae</taxon>
        <taxon>Papilionoideae</taxon>
        <taxon>50 kb inversion clade</taxon>
        <taxon>genistoids sensu lato</taxon>
        <taxon>core genistoids</taxon>
        <taxon>Genisteae</taxon>
        <taxon>Lupinus</taxon>
    </lineage>
</organism>
<feature type="region of interest" description="Disordered" evidence="1">
    <location>
        <begin position="1"/>
        <end position="67"/>
    </location>
</feature>
<dbReference type="Proteomes" id="UP001497480">
    <property type="component" value="Unassembled WGS sequence"/>
</dbReference>
<evidence type="ECO:0000313" key="2">
    <source>
        <dbReference type="EMBL" id="CAL0323360.1"/>
    </source>
</evidence>
<feature type="compositionally biased region" description="Basic and acidic residues" evidence="1">
    <location>
        <begin position="19"/>
        <end position="31"/>
    </location>
</feature>
<dbReference type="EMBL" id="CAXHTB010000017">
    <property type="protein sequence ID" value="CAL0323360.1"/>
    <property type="molecule type" value="Genomic_DNA"/>
</dbReference>